<feature type="transmembrane region" description="Helical" evidence="1">
    <location>
        <begin position="12"/>
        <end position="30"/>
    </location>
</feature>
<keyword evidence="3" id="KW-1185">Reference proteome</keyword>
<accession>A0A0B7MIM8</accession>
<keyword evidence="1" id="KW-0472">Membrane</keyword>
<keyword evidence="1" id="KW-1133">Transmembrane helix</keyword>
<reference evidence="3" key="1">
    <citation type="submission" date="2015-01" db="EMBL/GenBank/DDBJ databases">
        <authorList>
            <person name="Manzoor Shahid"/>
            <person name="Zubair Saima"/>
        </authorList>
    </citation>
    <scope>NUCLEOTIDE SEQUENCE [LARGE SCALE GENOMIC DNA]</scope>
    <source>
        <strain evidence="3">Sp3</strain>
    </source>
</reference>
<keyword evidence="1" id="KW-0812">Transmembrane</keyword>
<dbReference type="EMBL" id="CDRZ01000293">
    <property type="protein sequence ID" value="CEO90494.1"/>
    <property type="molecule type" value="Genomic_DNA"/>
</dbReference>
<dbReference type="RefSeq" id="WP_044666245.1">
    <property type="nucleotide sequence ID" value="NZ_CDRZ01000293.1"/>
</dbReference>
<evidence type="ECO:0000256" key="1">
    <source>
        <dbReference type="SAM" id="Phobius"/>
    </source>
</evidence>
<protein>
    <submittedName>
        <fullName evidence="2">Uncharacterized protein</fullName>
    </submittedName>
</protein>
<name>A0A0B7MIM8_9FIRM</name>
<evidence type="ECO:0000313" key="3">
    <source>
        <dbReference type="Proteomes" id="UP000046155"/>
    </source>
</evidence>
<dbReference type="Proteomes" id="UP000046155">
    <property type="component" value="Unassembled WGS sequence"/>
</dbReference>
<dbReference type="AlphaFoldDB" id="A0A0B7MIM8"/>
<evidence type="ECO:0000313" key="2">
    <source>
        <dbReference type="EMBL" id="CEO90494.1"/>
    </source>
</evidence>
<sequence>MNKKGSTKKLKTFFIITGSVFAVVLAIGFFHSEFPRGKEEVIYITQLKDGNVLAMGIRRKKIHRVEAKLGRGTYDIIMSPTELVTIEGRHKNLDASFGDRIEFQWRGEIQERQTLYFRGEITQVLEPATSTSWPATVDFPENYPPSPERFDPTIVIVDGRVIHDGKDVFTFTRTRLRSLRIFEYDKQHGDSPRITDVIGDGENYWVAVDETRQSKNENSVMIGVYSNFLILEEEDEMAVVVTDREELGLEDLEKETSDTKVLFRAAYDFSKREETN</sequence>
<organism evidence="2 3">
    <name type="scientific">Syntrophaceticus schinkii</name>
    <dbReference type="NCBI Taxonomy" id="499207"/>
    <lineage>
        <taxon>Bacteria</taxon>
        <taxon>Bacillati</taxon>
        <taxon>Bacillota</taxon>
        <taxon>Clostridia</taxon>
        <taxon>Thermoanaerobacterales</taxon>
        <taxon>Thermoanaerobacterales Family III. Incertae Sedis</taxon>
        <taxon>Syntrophaceticus</taxon>
    </lineage>
</organism>
<gene>
    <name evidence="2" type="ORF">SSCH_910005</name>
</gene>
<proteinExistence type="predicted"/>